<evidence type="ECO:0000313" key="2">
    <source>
        <dbReference type="Proteomes" id="UP000001194"/>
    </source>
</evidence>
<dbReference type="RefSeq" id="XP_001874351.1">
    <property type="nucleotide sequence ID" value="XM_001874316.1"/>
</dbReference>
<dbReference type="HOGENOM" id="CLU_2292180_0_0_1"/>
<evidence type="ECO:0000313" key="1">
    <source>
        <dbReference type="EMBL" id="EDR16143.1"/>
    </source>
</evidence>
<organism evidence="2">
    <name type="scientific">Laccaria bicolor (strain S238N-H82 / ATCC MYA-4686)</name>
    <name type="common">Bicoloured deceiver</name>
    <name type="synonym">Laccaria laccata var. bicolor</name>
    <dbReference type="NCBI Taxonomy" id="486041"/>
    <lineage>
        <taxon>Eukaryota</taxon>
        <taxon>Fungi</taxon>
        <taxon>Dikarya</taxon>
        <taxon>Basidiomycota</taxon>
        <taxon>Agaricomycotina</taxon>
        <taxon>Agaricomycetes</taxon>
        <taxon>Agaricomycetidae</taxon>
        <taxon>Agaricales</taxon>
        <taxon>Agaricineae</taxon>
        <taxon>Hydnangiaceae</taxon>
        <taxon>Laccaria</taxon>
    </lineage>
</organism>
<reference evidence="1 2" key="1">
    <citation type="journal article" date="2008" name="Nature">
        <title>The genome of Laccaria bicolor provides insights into mycorrhizal symbiosis.</title>
        <authorList>
            <person name="Martin F."/>
            <person name="Aerts A."/>
            <person name="Ahren D."/>
            <person name="Brun A."/>
            <person name="Danchin E.G.J."/>
            <person name="Duchaussoy F."/>
            <person name="Gibon J."/>
            <person name="Kohler A."/>
            <person name="Lindquist E."/>
            <person name="Pereda V."/>
            <person name="Salamov A."/>
            <person name="Shapiro H.J."/>
            <person name="Wuyts J."/>
            <person name="Blaudez D."/>
            <person name="Buee M."/>
            <person name="Brokstein P."/>
            <person name="Canbaeck B."/>
            <person name="Cohen D."/>
            <person name="Courty P.E."/>
            <person name="Coutinho P.M."/>
            <person name="Delaruelle C."/>
            <person name="Detter J.C."/>
            <person name="Deveau A."/>
            <person name="DiFazio S."/>
            <person name="Duplessis S."/>
            <person name="Fraissinet-Tachet L."/>
            <person name="Lucic E."/>
            <person name="Frey-Klett P."/>
            <person name="Fourrey C."/>
            <person name="Feussner I."/>
            <person name="Gay G."/>
            <person name="Grimwood J."/>
            <person name="Hoegger P.J."/>
            <person name="Jain P."/>
            <person name="Kilaru S."/>
            <person name="Labbe J."/>
            <person name="Lin Y.C."/>
            <person name="Legue V."/>
            <person name="Le Tacon F."/>
            <person name="Marmeisse R."/>
            <person name="Melayah D."/>
            <person name="Montanini B."/>
            <person name="Muratet M."/>
            <person name="Nehls U."/>
            <person name="Niculita-Hirzel H."/>
            <person name="Oudot-Le Secq M.P."/>
            <person name="Peter M."/>
            <person name="Quesneville H."/>
            <person name="Rajashekar B."/>
            <person name="Reich M."/>
            <person name="Rouhier N."/>
            <person name="Schmutz J."/>
            <person name="Yin T."/>
            <person name="Chalot M."/>
            <person name="Henrissat B."/>
            <person name="Kuees U."/>
            <person name="Lucas S."/>
            <person name="Van de Peer Y."/>
            <person name="Podila G.K."/>
            <person name="Polle A."/>
            <person name="Pukkila P.J."/>
            <person name="Richardson P.M."/>
            <person name="Rouze P."/>
            <person name="Sanders I.R."/>
            <person name="Stajich J.E."/>
            <person name="Tunlid A."/>
            <person name="Tuskan G."/>
            <person name="Grigoriev I.V."/>
        </authorList>
    </citation>
    <scope>NUCLEOTIDE SEQUENCE [LARGE SCALE GENOMIC DNA]</scope>
    <source>
        <strain evidence="2">S238N-H82 / ATCC MYA-4686</strain>
    </source>
</reference>
<dbReference type="KEGG" id="lbc:LACBIDRAFT_301922"/>
<sequence>MTGISILILTTKSIQFRLILILLLSVPRGAISTINFSALTRRRVLEIVAGEKIDYTCLSTTIAANALLGNQSRPKVRTQHRSSPPLYSTVTEVDERVTLDF</sequence>
<dbReference type="AlphaFoldDB" id="B0CPX6"/>
<proteinExistence type="predicted"/>
<dbReference type="OrthoDB" id="3643at2759"/>
<protein>
    <submittedName>
        <fullName evidence="1">Predicted protein</fullName>
    </submittedName>
</protein>
<name>B0CPX6_LACBS</name>
<dbReference type="STRING" id="486041.B0CPX6"/>
<dbReference type="EMBL" id="DS547091">
    <property type="protein sequence ID" value="EDR16143.1"/>
    <property type="molecule type" value="Genomic_DNA"/>
</dbReference>
<dbReference type="GeneID" id="6068939"/>
<dbReference type="Proteomes" id="UP000001194">
    <property type="component" value="Unassembled WGS sequence"/>
</dbReference>
<dbReference type="InParanoid" id="B0CPX6"/>
<accession>B0CPX6</accession>
<keyword evidence="2" id="KW-1185">Reference proteome</keyword>
<gene>
    <name evidence="1" type="ORF">LACBIDRAFT_301922</name>
</gene>